<comment type="caution">
    <text evidence="2">The sequence shown here is derived from an EMBL/GenBank/DDBJ whole genome shotgun (WGS) entry which is preliminary data.</text>
</comment>
<evidence type="ECO:0000313" key="2">
    <source>
        <dbReference type="EMBL" id="KZL85150.1"/>
    </source>
</evidence>
<dbReference type="Proteomes" id="UP000076584">
    <property type="component" value="Unassembled WGS sequence"/>
</dbReference>
<keyword evidence="1" id="KW-0812">Transmembrane</keyword>
<keyword evidence="1" id="KW-1133">Transmembrane helix</keyword>
<keyword evidence="1" id="KW-0472">Membrane</keyword>
<gene>
    <name evidence="2" type="ORF">CI238_02960</name>
</gene>
<name>A0A167EHM6_COLIC</name>
<reference evidence="2 3" key="1">
    <citation type="submission" date="2015-06" db="EMBL/GenBank/DDBJ databases">
        <title>Survival trade-offs in plant roots during colonization by closely related pathogenic and mutualistic fungi.</title>
        <authorList>
            <person name="Hacquard S."/>
            <person name="Kracher B."/>
            <person name="Hiruma K."/>
            <person name="Weinman A."/>
            <person name="Muench P."/>
            <person name="Garrido Oter R."/>
            <person name="Ver Loren van Themaat E."/>
            <person name="Dallerey J.-F."/>
            <person name="Damm U."/>
            <person name="Henrissat B."/>
            <person name="Lespinet O."/>
            <person name="Thon M."/>
            <person name="Kemen E."/>
            <person name="McHardy A.C."/>
            <person name="Schulze-Lefert P."/>
            <person name="O'Connell R.J."/>
        </authorList>
    </citation>
    <scope>NUCLEOTIDE SEQUENCE [LARGE SCALE GENOMIC DNA]</scope>
    <source>
        <strain evidence="2 3">MAFF 238704</strain>
    </source>
</reference>
<dbReference type="EMBL" id="LFIW01000717">
    <property type="protein sequence ID" value="KZL85150.1"/>
    <property type="molecule type" value="Genomic_DNA"/>
</dbReference>
<feature type="transmembrane region" description="Helical" evidence="1">
    <location>
        <begin position="45"/>
        <end position="66"/>
    </location>
</feature>
<proteinExistence type="predicted"/>
<feature type="transmembrane region" description="Helical" evidence="1">
    <location>
        <begin position="134"/>
        <end position="155"/>
    </location>
</feature>
<keyword evidence="3" id="KW-1185">Reference proteome</keyword>
<protein>
    <submittedName>
        <fullName evidence="2">Uncharacterized protein</fullName>
    </submittedName>
</protein>
<organism evidence="2 3">
    <name type="scientific">Colletotrichum incanum</name>
    <name type="common">Soybean anthracnose fungus</name>
    <dbReference type="NCBI Taxonomy" id="1573173"/>
    <lineage>
        <taxon>Eukaryota</taxon>
        <taxon>Fungi</taxon>
        <taxon>Dikarya</taxon>
        <taxon>Ascomycota</taxon>
        <taxon>Pezizomycotina</taxon>
        <taxon>Sordariomycetes</taxon>
        <taxon>Hypocreomycetidae</taxon>
        <taxon>Glomerellales</taxon>
        <taxon>Glomerellaceae</taxon>
        <taxon>Colletotrichum</taxon>
        <taxon>Colletotrichum spaethianum species complex</taxon>
    </lineage>
</organism>
<evidence type="ECO:0000256" key="1">
    <source>
        <dbReference type="SAM" id="Phobius"/>
    </source>
</evidence>
<evidence type="ECO:0000313" key="3">
    <source>
        <dbReference type="Proteomes" id="UP000076584"/>
    </source>
</evidence>
<dbReference type="AlphaFoldDB" id="A0A167EHM6"/>
<sequence>MGISVELCMSLSELLCFPCLVVNLHAVRGVYCDMRCVASRSDLGVLLIIHLNILSLFNLVIVVLGARRAALTRDSTARPRETARATRSRLETICLLLRITIQRRSRSRHRTAVWVRRDVAARDVPGRLSTSRSLAVLLSILVHALASLDLLLLVADLSAQQHPLIHDLAELVAALAPGDGVRLALLLQVADFFLELLEVGLLLPAWAQALSHERVGELVVLLTLG</sequence>
<accession>A0A167EHM6</accession>